<organism evidence="2 3">
    <name type="scientific">Stylosanthes scabra</name>
    <dbReference type="NCBI Taxonomy" id="79078"/>
    <lineage>
        <taxon>Eukaryota</taxon>
        <taxon>Viridiplantae</taxon>
        <taxon>Streptophyta</taxon>
        <taxon>Embryophyta</taxon>
        <taxon>Tracheophyta</taxon>
        <taxon>Spermatophyta</taxon>
        <taxon>Magnoliopsida</taxon>
        <taxon>eudicotyledons</taxon>
        <taxon>Gunneridae</taxon>
        <taxon>Pentapetalae</taxon>
        <taxon>rosids</taxon>
        <taxon>fabids</taxon>
        <taxon>Fabales</taxon>
        <taxon>Fabaceae</taxon>
        <taxon>Papilionoideae</taxon>
        <taxon>50 kb inversion clade</taxon>
        <taxon>dalbergioids sensu lato</taxon>
        <taxon>Dalbergieae</taxon>
        <taxon>Pterocarpus clade</taxon>
        <taxon>Stylosanthes</taxon>
    </lineage>
</organism>
<feature type="compositionally biased region" description="Polar residues" evidence="1">
    <location>
        <begin position="211"/>
        <end position="220"/>
    </location>
</feature>
<name>A0ABU6ZKF7_9FABA</name>
<dbReference type="Proteomes" id="UP001341840">
    <property type="component" value="Unassembled WGS sequence"/>
</dbReference>
<feature type="compositionally biased region" description="Basic and acidic residues" evidence="1">
    <location>
        <begin position="65"/>
        <end position="75"/>
    </location>
</feature>
<gene>
    <name evidence="2" type="ORF">PIB30_064701</name>
</gene>
<evidence type="ECO:0000256" key="1">
    <source>
        <dbReference type="SAM" id="MobiDB-lite"/>
    </source>
</evidence>
<protein>
    <submittedName>
        <fullName evidence="2">Uncharacterized protein</fullName>
    </submittedName>
</protein>
<proteinExistence type="predicted"/>
<reference evidence="2 3" key="1">
    <citation type="journal article" date="2023" name="Plants (Basel)">
        <title>Bridging the Gap: Combining Genomics and Transcriptomics Approaches to Understand Stylosanthes scabra, an Orphan Legume from the Brazilian Caatinga.</title>
        <authorList>
            <person name="Ferreira-Neto J.R.C."/>
            <person name="da Silva M.D."/>
            <person name="Binneck E."/>
            <person name="de Melo N.F."/>
            <person name="da Silva R.H."/>
            <person name="de Melo A.L.T.M."/>
            <person name="Pandolfi V."/>
            <person name="Bustamante F.O."/>
            <person name="Brasileiro-Vidal A.C."/>
            <person name="Benko-Iseppon A.M."/>
        </authorList>
    </citation>
    <scope>NUCLEOTIDE SEQUENCE [LARGE SCALE GENOMIC DNA]</scope>
    <source>
        <tissue evidence="2">Leaves</tissue>
    </source>
</reference>
<comment type="caution">
    <text evidence="2">The sequence shown here is derived from an EMBL/GenBank/DDBJ whole genome shotgun (WGS) entry which is preliminary data.</text>
</comment>
<sequence length="247" mass="29009">MKLEEWKAKEKTRPPSRVKQIYLNKEIDLSFSPVKILTSTFSHLQRSIKNVMYSEPANNTNKKRKIEDTKQHRGDSNNQTGPEEVNPIQINEEYPNKQMSIKEVLKQVLKNEINKFVNQEISDSDLWTYREKPKMLKTWHYQGRNMIMRKPPDMQYTVEFPEEDEDMPDSKYPQKTEGNQQEDLAHKIRCSLQIKRQREEDCQLLLEDATTAPTQTTSYQPEVKKKKGDDAEDMDEEAGPSTPHPQP</sequence>
<feature type="region of interest" description="Disordered" evidence="1">
    <location>
        <begin position="52"/>
        <end position="85"/>
    </location>
</feature>
<dbReference type="EMBL" id="JASCZI010272494">
    <property type="protein sequence ID" value="MED6222463.1"/>
    <property type="molecule type" value="Genomic_DNA"/>
</dbReference>
<evidence type="ECO:0000313" key="2">
    <source>
        <dbReference type="EMBL" id="MED6222463.1"/>
    </source>
</evidence>
<keyword evidence="3" id="KW-1185">Reference proteome</keyword>
<evidence type="ECO:0000313" key="3">
    <source>
        <dbReference type="Proteomes" id="UP001341840"/>
    </source>
</evidence>
<feature type="region of interest" description="Disordered" evidence="1">
    <location>
        <begin position="206"/>
        <end position="247"/>
    </location>
</feature>
<feature type="region of interest" description="Disordered" evidence="1">
    <location>
        <begin position="162"/>
        <end position="184"/>
    </location>
</feature>
<accession>A0ABU6ZKF7</accession>